<accession>A0A1A9WRL7</accession>
<proteinExistence type="predicted"/>
<protein>
    <submittedName>
        <fullName evidence="1">Uncharacterized protein</fullName>
    </submittedName>
</protein>
<dbReference type="AlphaFoldDB" id="A0A1A9WRL7"/>
<dbReference type="VEuPathDB" id="VectorBase:GBRI029660"/>
<keyword evidence="2" id="KW-1185">Reference proteome</keyword>
<reference evidence="1" key="2">
    <citation type="submission" date="2020-05" db="UniProtKB">
        <authorList>
            <consortium name="EnsemblMetazoa"/>
        </authorList>
    </citation>
    <scope>IDENTIFICATION</scope>
    <source>
        <strain evidence="1">IAEA</strain>
    </source>
</reference>
<evidence type="ECO:0000313" key="2">
    <source>
        <dbReference type="Proteomes" id="UP000091820"/>
    </source>
</evidence>
<dbReference type="Proteomes" id="UP000091820">
    <property type="component" value="Unassembled WGS sequence"/>
</dbReference>
<organism evidence="1 2">
    <name type="scientific">Glossina brevipalpis</name>
    <dbReference type="NCBI Taxonomy" id="37001"/>
    <lineage>
        <taxon>Eukaryota</taxon>
        <taxon>Metazoa</taxon>
        <taxon>Ecdysozoa</taxon>
        <taxon>Arthropoda</taxon>
        <taxon>Hexapoda</taxon>
        <taxon>Insecta</taxon>
        <taxon>Pterygota</taxon>
        <taxon>Neoptera</taxon>
        <taxon>Endopterygota</taxon>
        <taxon>Diptera</taxon>
        <taxon>Brachycera</taxon>
        <taxon>Muscomorpha</taxon>
        <taxon>Hippoboscoidea</taxon>
        <taxon>Glossinidae</taxon>
        <taxon>Glossina</taxon>
    </lineage>
</organism>
<dbReference type="EnsemblMetazoa" id="GBRI029660-RA">
    <property type="protein sequence ID" value="GBRI029660-PA"/>
    <property type="gene ID" value="GBRI029660"/>
</dbReference>
<evidence type="ECO:0000313" key="1">
    <source>
        <dbReference type="EnsemblMetazoa" id="GBRI029660-PA"/>
    </source>
</evidence>
<name>A0A1A9WRL7_9MUSC</name>
<reference evidence="2" key="1">
    <citation type="submission" date="2014-03" db="EMBL/GenBank/DDBJ databases">
        <authorList>
            <person name="Aksoy S."/>
            <person name="Warren W."/>
            <person name="Wilson R.K."/>
        </authorList>
    </citation>
    <scope>NUCLEOTIDE SEQUENCE [LARGE SCALE GENOMIC DNA]</scope>
    <source>
        <strain evidence="2">IAEA</strain>
    </source>
</reference>
<sequence length="101" mass="11930">MYFEAIRYGKTLRSNFLLLDNILRLQLRFQQTDNQSQVRSGIAKSVPLFNAVRQMKSTLHCRNSFIFFKLKIKMSALVFLLAPCWLINKSIEYDKQCDTDF</sequence>